<proteinExistence type="predicted"/>
<organism evidence="1 2">
    <name type="scientific">Panagrolaimus sp. ES5</name>
    <dbReference type="NCBI Taxonomy" id="591445"/>
    <lineage>
        <taxon>Eukaryota</taxon>
        <taxon>Metazoa</taxon>
        <taxon>Ecdysozoa</taxon>
        <taxon>Nematoda</taxon>
        <taxon>Chromadorea</taxon>
        <taxon>Rhabditida</taxon>
        <taxon>Tylenchina</taxon>
        <taxon>Panagrolaimomorpha</taxon>
        <taxon>Panagrolaimoidea</taxon>
        <taxon>Panagrolaimidae</taxon>
        <taxon>Panagrolaimus</taxon>
    </lineage>
</organism>
<accession>A0AC34F1S5</accession>
<evidence type="ECO:0000313" key="1">
    <source>
        <dbReference type="Proteomes" id="UP000887579"/>
    </source>
</evidence>
<name>A0AC34F1S5_9BILA</name>
<protein>
    <submittedName>
        <fullName evidence="2">Lipocalin/cytosolic fatty-acid binding domain-containing protein</fullName>
    </submittedName>
</protein>
<evidence type="ECO:0000313" key="2">
    <source>
        <dbReference type="WBParaSite" id="ES5_v2.g10919.t1"/>
    </source>
</evidence>
<sequence length="357" mass="41476">MKTCILVKTYISRKCETIVKVNENLEFLIKIPQPCIDNTANYTIQLQKIKGDFEIQRICFYGGECENINKKNNSFVQQSLFIALHHTFYLLIDAEFVEVDSAVYQLEIDSCKIKYLKEFELFRGKIILSNFENKEFKYSVKRNSLDFVEVTVENPDRVRINGQTEDYTFQKSVEEKIVHKLSFIFEKPTNHADETNSLSISTHLSDNLNSNLPQKNAAQNFAGKWDYESSENFDEFLKAIGAGWMTRAISGYLKPQIVFIIDGEFWRIESNSAFQTNVLAFELGEDYEEIGSDGTKTISIFTLVDDGKKLHQVQKGRNSDEKDTIYDRYIENRNLIIEMEYDGIKARRIYTRAAQNF</sequence>
<reference evidence="2" key="1">
    <citation type="submission" date="2022-11" db="UniProtKB">
        <authorList>
            <consortium name="WormBaseParasite"/>
        </authorList>
    </citation>
    <scope>IDENTIFICATION</scope>
</reference>
<dbReference type="WBParaSite" id="ES5_v2.g10919.t1">
    <property type="protein sequence ID" value="ES5_v2.g10919.t1"/>
    <property type="gene ID" value="ES5_v2.g10919"/>
</dbReference>
<dbReference type="Proteomes" id="UP000887579">
    <property type="component" value="Unplaced"/>
</dbReference>